<dbReference type="Pfam" id="PF21354">
    <property type="entry name" value="STAT_linker"/>
    <property type="match status" value="1"/>
</dbReference>
<dbReference type="InterPro" id="IPR008967">
    <property type="entry name" value="p53-like_TF_DNA-bd_sf"/>
</dbReference>
<dbReference type="STRING" id="8022.A0A060XAX5"/>
<dbReference type="Pfam" id="PF00017">
    <property type="entry name" value="SH2"/>
    <property type="match status" value="1"/>
</dbReference>
<sequence length="271" mass="30018">MVCMASMPTKCVCVVCLGPCVNYSGCQITWAKFCKENMAGKGFSFWVWLDNIIDLVKKYILALWNEGYILGFISKERERAILSPKPPGTFLLRFSESSKEGGITFTWVEKDISGKTQIQSVEPYTKQQLNSMSFAEIIMGYKIMDATNILVSPLVYLFPEIPKEDAFGKYCRPEAAPEAELGDPCSTIQPYLKTKFICVTPCPSVFMDFPDSELLGNGIFPGTNSGNTSDLFPMSPRTLDSLMHNEAEANPGPLDSLTLDMELSSDVASPM</sequence>
<dbReference type="SUPFAM" id="SSF49417">
    <property type="entry name" value="p53-like transcription factors"/>
    <property type="match status" value="1"/>
</dbReference>
<evidence type="ECO:0000259" key="4">
    <source>
        <dbReference type="PROSITE" id="PS50001"/>
    </source>
</evidence>
<dbReference type="PANTHER" id="PTHR11801">
    <property type="entry name" value="SIGNAL TRANSDUCER AND ACTIVATOR OF TRANSCRIPTION"/>
    <property type="match status" value="1"/>
</dbReference>
<accession>A0A060XAX5</accession>
<name>A0A060XAX5_ONCMY</name>
<protein>
    <recommendedName>
        <fullName evidence="4">SH2 domain-containing protein</fullName>
    </recommendedName>
</protein>
<evidence type="ECO:0000256" key="2">
    <source>
        <dbReference type="ARBA" id="ARBA00022999"/>
    </source>
</evidence>
<dbReference type="GO" id="GO:0003700">
    <property type="term" value="F:DNA-binding transcription factor activity"/>
    <property type="evidence" value="ECO:0007669"/>
    <property type="project" value="InterPro"/>
</dbReference>
<gene>
    <name evidence="5" type="ORF">GSONMT00002707001</name>
</gene>
<reference evidence="5" key="1">
    <citation type="journal article" date="2014" name="Nat. Commun.">
        <title>The rainbow trout genome provides novel insights into evolution after whole-genome duplication in vertebrates.</title>
        <authorList>
            <person name="Berthelot C."/>
            <person name="Brunet F."/>
            <person name="Chalopin D."/>
            <person name="Juanchich A."/>
            <person name="Bernard M."/>
            <person name="Noel B."/>
            <person name="Bento P."/>
            <person name="Da Silva C."/>
            <person name="Labadie K."/>
            <person name="Alberti A."/>
            <person name="Aury J.M."/>
            <person name="Louis A."/>
            <person name="Dehais P."/>
            <person name="Bardou P."/>
            <person name="Montfort J."/>
            <person name="Klopp C."/>
            <person name="Cabau C."/>
            <person name="Gaspin C."/>
            <person name="Thorgaard G.H."/>
            <person name="Boussaha M."/>
            <person name="Quillet E."/>
            <person name="Guyomard R."/>
            <person name="Galiana D."/>
            <person name="Bobe J."/>
            <person name="Volff J.N."/>
            <person name="Genet C."/>
            <person name="Wincker P."/>
            <person name="Jaillon O."/>
            <person name="Roest Crollius H."/>
            <person name="Guiguen Y."/>
        </authorList>
    </citation>
    <scope>NUCLEOTIDE SEQUENCE [LARGE SCALE GENOMIC DNA]</scope>
</reference>
<dbReference type="InterPro" id="IPR000980">
    <property type="entry name" value="SH2"/>
</dbReference>
<comment type="similarity">
    <text evidence="1">Belongs to the transcription factor STAT family.</text>
</comment>
<dbReference type="FunFam" id="3.30.505.10:FF:000003">
    <property type="entry name" value="Signal transducer and activator of transcription"/>
    <property type="match status" value="1"/>
</dbReference>
<feature type="domain" description="SH2" evidence="4">
    <location>
        <begin position="64"/>
        <end position="154"/>
    </location>
</feature>
<dbReference type="PaxDb" id="8022-A0A060XAX5"/>
<evidence type="ECO:0000313" key="5">
    <source>
        <dbReference type="EMBL" id="CDQ74469.1"/>
    </source>
</evidence>
<dbReference type="PROSITE" id="PS50001">
    <property type="entry name" value="SH2"/>
    <property type="match status" value="1"/>
</dbReference>
<organism evidence="5 6">
    <name type="scientific">Oncorhynchus mykiss</name>
    <name type="common">Rainbow trout</name>
    <name type="synonym">Salmo gairdneri</name>
    <dbReference type="NCBI Taxonomy" id="8022"/>
    <lineage>
        <taxon>Eukaryota</taxon>
        <taxon>Metazoa</taxon>
        <taxon>Chordata</taxon>
        <taxon>Craniata</taxon>
        <taxon>Vertebrata</taxon>
        <taxon>Euteleostomi</taxon>
        <taxon>Actinopterygii</taxon>
        <taxon>Neopterygii</taxon>
        <taxon>Teleostei</taxon>
        <taxon>Protacanthopterygii</taxon>
        <taxon>Salmoniformes</taxon>
        <taxon>Salmonidae</taxon>
        <taxon>Salmoninae</taxon>
        <taxon>Oncorhynchus</taxon>
    </lineage>
</organism>
<dbReference type="AlphaFoldDB" id="A0A060XAX5"/>
<dbReference type="Gene3D" id="1.10.238.10">
    <property type="entry name" value="EF-hand"/>
    <property type="match status" value="1"/>
</dbReference>
<evidence type="ECO:0000313" key="6">
    <source>
        <dbReference type="Proteomes" id="UP000193380"/>
    </source>
</evidence>
<reference evidence="5" key="2">
    <citation type="submission" date="2014-03" db="EMBL/GenBank/DDBJ databases">
        <authorList>
            <person name="Genoscope - CEA"/>
        </authorList>
    </citation>
    <scope>NUCLEOTIDE SEQUENCE</scope>
</reference>
<dbReference type="InterPro" id="IPR048988">
    <property type="entry name" value="STAT_linker"/>
</dbReference>
<evidence type="ECO:0000256" key="1">
    <source>
        <dbReference type="ARBA" id="ARBA00005586"/>
    </source>
</evidence>
<dbReference type="InterPro" id="IPR001217">
    <property type="entry name" value="STAT"/>
</dbReference>
<dbReference type="InterPro" id="IPR036860">
    <property type="entry name" value="SH2_dom_sf"/>
</dbReference>
<dbReference type="Gene3D" id="3.30.505.10">
    <property type="entry name" value="SH2 domain"/>
    <property type="match status" value="1"/>
</dbReference>
<keyword evidence="2 3" id="KW-0727">SH2 domain</keyword>
<evidence type="ECO:0000256" key="3">
    <source>
        <dbReference type="PROSITE-ProRule" id="PRU00191"/>
    </source>
</evidence>
<proteinExistence type="inferred from homology"/>
<dbReference type="GO" id="GO:0007165">
    <property type="term" value="P:signal transduction"/>
    <property type="evidence" value="ECO:0007669"/>
    <property type="project" value="InterPro"/>
</dbReference>
<dbReference type="EMBL" id="FR904975">
    <property type="protein sequence ID" value="CDQ74469.1"/>
    <property type="molecule type" value="Genomic_DNA"/>
</dbReference>
<dbReference type="Proteomes" id="UP000193380">
    <property type="component" value="Unassembled WGS sequence"/>
</dbReference>
<dbReference type="SUPFAM" id="SSF55550">
    <property type="entry name" value="SH2 domain"/>
    <property type="match status" value="1"/>
</dbReference>